<keyword evidence="5" id="KW-0004">4Fe-4S</keyword>
<dbReference type="PIRSF" id="PIRSF000368">
    <property type="entry name" value="NrdG"/>
    <property type="match status" value="1"/>
</dbReference>
<name>A0A3S5F7Z2_9FIRM</name>
<comment type="similarity">
    <text evidence="3 12">Belongs to the organic radical-activating enzymes family.</text>
</comment>
<keyword evidence="14" id="KW-1185">Reference proteome</keyword>
<dbReference type="SFLD" id="SFLDS00029">
    <property type="entry name" value="Radical_SAM"/>
    <property type="match status" value="1"/>
</dbReference>
<dbReference type="InterPro" id="IPR001989">
    <property type="entry name" value="Radical_activat_CS"/>
</dbReference>
<dbReference type="KEGG" id="piv:NCTC13079_01487"/>
<dbReference type="GO" id="GO:0043365">
    <property type="term" value="F:[formate-C-acetyltransferase]-activating enzyme activity"/>
    <property type="evidence" value="ECO:0007669"/>
    <property type="project" value="InterPro"/>
</dbReference>
<keyword evidence="7" id="KW-0479">Metal-binding</keyword>
<dbReference type="GO" id="GO:0004748">
    <property type="term" value="F:ribonucleoside-diphosphate reductase activity, thioredoxin disulfide as acceptor"/>
    <property type="evidence" value="ECO:0007669"/>
    <property type="project" value="TreeGrafter"/>
</dbReference>
<keyword evidence="6" id="KW-0949">S-adenosyl-L-methionine</keyword>
<dbReference type="PROSITE" id="PS01087">
    <property type="entry name" value="RADICAL_ACTIVATING"/>
    <property type="match status" value="1"/>
</dbReference>
<sequence>MTKFGRCAQIRTLDVANGEGIRVSVFVTGCSHGCKGCFNAAYQDPAYGDRWTDAQTEALIAALARPQIAGLTLLGGEPMENLWLVPVLEAVREQVDTNIWIYSGYTFEEILRDPAKRALLALTDVLVDGPFVEAEKDLRLAFRGSANQRILDVKESLKTKSPVFRA</sequence>
<dbReference type="GO" id="GO:0051539">
    <property type="term" value="F:4 iron, 4 sulfur cluster binding"/>
    <property type="evidence" value="ECO:0007669"/>
    <property type="project" value="UniProtKB-KW"/>
</dbReference>
<evidence type="ECO:0000256" key="9">
    <source>
        <dbReference type="ARBA" id="ARBA00023004"/>
    </source>
</evidence>
<evidence type="ECO:0000313" key="14">
    <source>
        <dbReference type="Proteomes" id="UP000269544"/>
    </source>
</evidence>
<dbReference type="RefSeq" id="WP_126466180.1">
    <property type="nucleotide sequence ID" value="NZ_JAUSWF010000004.1"/>
</dbReference>
<gene>
    <name evidence="13" type="ORF">NCTC13079_01487</name>
</gene>
<evidence type="ECO:0000313" key="13">
    <source>
        <dbReference type="EMBL" id="VEJ36283.1"/>
    </source>
</evidence>
<evidence type="ECO:0000256" key="3">
    <source>
        <dbReference type="ARBA" id="ARBA00009777"/>
    </source>
</evidence>
<evidence type="ECO:0000256" key="10">
    <source>
        <dbReference type="ARBA" id="ARBA00023014"/>
    </source>
</evidence>
<dbReference type="PANTHER" id="PTHR30352">
    <property type="entry name" value="PYRUVATE FORMATE-LYASE-ACTIVATING ENZYME"/>
    <property type="match status" value="1"/>
</dbReference>
<dbReference type="SFLD" id="SFLDF00299">
    <property type="entry name" value="anaerobic_ribonucleoside-triph"/>
    <property type="match status" value="1"/>
</dbReference>
<evidence type="ECO:0000256" key="6">
    <source>
        <dbReference type="ARBA" id="ARBA00022691"/>
    </source>
</evidence>
<dbReference type="AlphaFoldDB" id="A0A3S5F7Z2"/>
<dbReference type="SFLD" id="SFLDG01063">
    <property type="entry name" value="activating_enzymes__group_1"/>
    <property type="match status" value="1"/>
</dbReference>
<evidence type="ECO:0000256" key="7">
    <source>
        <dbReference type="ARBA" id="ARBA00022723"/>
    </source>
</evidence>
<dbReference type="SFLD" id="SFLDG01066">
    <property type="entry name" value="organic_radical-activating_enz"/>
    <property type="match status" value="1"/>
</dbReference>
<evidence type="ECO:0000256" key="12">
    <source>
        <dbReference type="PIRNR" id="PIRNR000368"/>
    </source>
</evidence>
<dbReference type="Pfam" id="PF13353">
    <property type="entry name" value="Fer4_12"/>
    <property type="match status" value="1"/>
</dbReference>
<dbReference type="InterPro" id="IPR013785">
    <property type="entry name" value="Aldolase_TIM"/>
</dbReference>
<dbReference type="CDD" id="cd01335">
    <property type="entry name" value="Radical_SAM"/>
    <property type="match status" value="1"/>
</dbReference>
<dbReference type="OrthoDB" id="9782387at2"/>
<organism evidence="13 14">
    <name type="scientific">Aedoeadaptatus ivorii</name>
    <dbReference type="NCBI Taxonomy" id="54006"/>
    <lineage>
        <taxon>Bacteria</taxon>
        <taxon>Bacillati</taxon>
        <taxon>Bacillota</taxon>
        <taxon>Tissierellia</taxon>
        <taxon>Tissierellales</taxon>
        <taxon>Peptoniphilaceae</taxon>
        <taxon>Aedoeadaptatus</taxon>
    </lineage>
</organism>
<dbReference type="EC" id="1.97.1.-" evidence="12"/>
<dbReference type="EMBL" id="LR134523">
    <property type="protein sequence ID" value="VEJ36283.1"/>
    <property type="molecule type" value="Genomic_DNA"/>
</dbReference>
<dbReference type="NCBIfam" id="TIGR02491">
    <property type="entry name" value="NrdG"/>
    <property type="match status" value="1"/>
</dbReference>
<dbReference type="Gene3D" id="3.20.20.70">
    <property type="entry name" value="Aldolase class I"/>
    <property type="match status" value="1"/>
</dbReference>
<dbReference type="InterPro" id="IPR007197">
    <property type="entry name" value="rSAM"/>
</dbReference>
<evidence type="ECO:0000256" key="5">
    <source>
        <dbReference type="ARBA" id="ARBA00022485"/>
    </source>
</evidence>
<proteinExistence type="inferred from homology"/>
<dbReference type="GO" id="GO:0046872">
    <property type="term" value="F:metal ion binding"/>
    <property type="evidence" value="ECO:0007669"/>
    <property type="project" value="UniProtKB-KW"/>
</dbReference>
<keyword evidence="9" id="KW-0408">Iron</keyword>
<evidence type="ECO:0000256" key="11">
    <source>
        <dbReference type="ARBA" id="ARBA00047365"/>
    </source>
</evidence>
<dbReference type="InterPro" id="IPR034457">
    <property type="entry name" value="Organic_radical-activating"/>
</dbReference>
<dbReference type="PANTHER" id="PTHR30352:SF2">
    <property type="entry name" value="ANAEROBIC RIBONUCLEOSIDE-TRIPHOSPHATE REDUCTASE-ACTIVATING PROTEIN"/>
    <property type="match status" value="1"/>
</dbReference>
<dbReference type="Proteomes" id="UP000269544">
    <property type="component" value="Chromosome"/>
</dbReference>
<accession>A0A3S5F7Z2</accession>
<evidence type="ECO:0000256" key="1">
    <source>
        <dbReference type="ARBA" id="ARBA00001966"/>
    </source>
</evidence>
<evidence type="ECO:0000256" key="4">
    <source>
        <dbReference type="ARBA" id="ARBA00014281"/>
    </source>
</evidence>
<dbReference type="SUPFAM" id="SSF102114">
    <property type="entry name" value="Radical SAM enzymes"/>
    <property type="match status" value="1"/>
</dbReference>
<evidence type="ECO:0000256" key="2">
    <source>
        <dbReference type="ARBA" id="ARBA00003852"/>
    </source>
</evidence>
<comment type="cofactor">
    <cofactor evidence="1">
        <name>[4Fe-4S] cluster</name>
        <dbReference type="ChEBI" id="CHEBI:49883"/>
    </cofactor>
</comment>
<keyword evidence="10" id="KW-0411">Iron-sulfur</keyword>
<comment type="function">
    <text evidence="2 12">Activation of anaerobic ribonucleoside-triphosphate reductase under anaerobic conditions by generation of an organic free radical, using S-adenosylmethionine and reduced flavodoxin as cosubstrates to produce 5'-deoxy-adenosine.</text>
</comment>
<reference evidence="13 14" key="1">
    <citation type="submission" date="2018-12" db="EMBL/GenBank/DDBJ databases">
        <authorList>
            <consortium name="Pathogen Informatics"/>
        </authorList>
    </citation>
    <scope>NUCLEOTIDE SEQUENCE [LARGE SCALE GENOMIC DNA]</scope>
    <source>
        <strain evidence="13 14">NCTC13079</strain>
    </source>
</reference>
<dbReference type="InterPro" id="IPR012837">
    <property type="entry name" value="NrdG"/>
</dbReference>
<evidence type="ECO:0000256" key="8">
    <source>
        <dbReference type="ARBA" id="ARBA00023002"/>
    </source>
</evidence>
<dbReference type="InterPro" id="IPR058240">
    <property type="entry name" value="rSAM_sf"/>
</dbReference>
<keyword evidence="8 12" id="KW-0560">Oxidoreductase</keyword>
<comment type="catalytic activity">
    <reaction evidence="11">
        <text>glycyl-[protein] + reduced [flavodoxin] + S-adenosyl-L-methionine = glycin-2-yl radical-[protein] + semiquinone [flavodoxin] + 5'-deoxyadenosine + L-methionine + H(+)</text>
        <dbReference type="Rhea" id="RHEA:61976"/>
        <dbReference type="Rhea" id="RHEA-COMP:10622"/>
        <dbReference type="Rhea" id="RHEA-COMP:14480"/>
        <dbReference type="Rhea" id="RHEA-COMP:15993"/>
        <dbReference type="Rhea" id="RHEA-COMP:15994"/>
        <dbReference type="ChEBI" id="CHEBI:15378"/>
        <dbReference type="ChEBI" id="CHEBI:17319"/>
        <dbReference type="ChEBI" id="CHEBI:29947"/>
        <dbReference type="ChEBI" id="CHEBI:32722"/>
        <dbReference type="ChEBI" id="CHEBI:57618"/>
        <dbReference type="ChEBI" id="CHEBI:57844"/>
        <dbReference type="ChEBI" id="CHEBI:59789"/>
        <dbReference type="ChEBI" id="CHEBI:140311"/>
    </reaction>
</comment>
<protein>
    <recommendedName>
        <fullName evidence="4 12">Anaerobic ribonucleoside-triphosphate reductase-activating protein</fullName>
        <ecNumber evidence="12">1.97.1.-</ecNumber>
    </recommendedName>
</protein>